<evidence type="ECO:0000313" key="7">
    <source>
        <dbReference type="Proteomes" id="UP000320948"/>
    </source>
</evidence>
<evidence type="ECO:0000313" key="6">
    <source>
        <dbReference type="EMBL" id="TKW62084.1"/>
    </source>
</evidence>
<dbReference type="InterPro" id="IPR028359">
    <property type="entry name" value="UDP_ManNAc/GlcNAc_DH"/>
</dbReference>
<comment type="similarity">
    <text evidence="3">Belongs to the UDP-glucose/GDP-mannose dehydrogenase family.</text>
</comment>
<dbReference type="InterPro" id="IPR014026">
    <property type="entry name" value="UDP-Glc/GDP-Man_DH_dimer"/>
</dbReference>
<keyword evidence="4" id="KW-0732">Signal</keyword>
<dbReference type="InterPro" id="IPR001732">
    <property type="entry name" value="UDP-Glc/GDP-Man_DH_N"/>
</dbReference>
<organism evidence="6 7">
    <name type="scientific">Blastochloris viridis</name>
    <name type="common">Rhodopseudomonas viridis</name>
    <dbReference type="NCBI Taxonomy" id="1079"/>
    <lineage>
        <taxon>Bacteria</taxon>
        <taxon>Pseudomonadati</taxon>
        <taxon>Pseudomonadota</taxon>
        <taxon>Alphaproteobacteria</taxon>
        <taxon>Hyphomicrobiales</taxon>
        <taxon>Blastochloridaceae</taxon>
        <taxon>Blastochloris</taxon>
    </lineage>
</organism>
<sequence>MMSKVCVVGLGYMGLPMAAILARAGYEVVGVDINPRVVESVNCGECPFAETGMPELVREAHASGRLKAVTAPEAAEVFVLSLPTPVDHVSHEADMSFVVAGAQSIAAVLKGGELVVLESTSPIGATRCDVKDVIEALRPELVGKVDYVFCPERAIPGNTLKEMIGNDRLVGGLTPQATARGMALYKSFCTGELLEASTEEAEMVKLVENASRDVQIAFANELSLVCDKLGLDVWNVIRLANHHPRVNILNPGPGVGGHCIAVDPWFIVKQAPELTPLMQAARGVNDNKPHWVVEKVKQAAPSGGKVACLGLAYKPDVDDLRESPSVEAVHVLVKQGYEVYVVEPHLTTWEMPLYGLEDAVKNADVVVTLTGHSAFRNLDRSLLEGKGLVDTVGMYRWFHGFMN</sequence>
<dbReference type="Gene3D" id="3.40.50.720">
    <property type="entry name" value="NAD(P)-binding Rossmann-like Domain"/>
    <property type="match status" value="2"/>
</dbReference>
<dbReference type="NCBIfam" id="TIGR03026">
    <property type="entry name" value="NDP-sugDHase"/>
    <property type="match status" value="1"/>
</dbReference>
<name>A0A6N4RG09_BLAVI</name>
<feature type="domain" description="UDP-glucose/GDP-mannose dehydrogenase C-terminal" evidence="5">
    <location>
        <begin position="307"/>
        <end position="397"/>
    </location>
</feature>
<evidence type="ECO:0000256" key="2">
    <source>
        <dbReference type="ARBA" id="ARBA00023027"/>
    </source>
</evidence>
<accession>A0A6N4RG09</accession>
<evidence type="ECO:0000259" key="5">
    <source>
        <dbReference type="SMART" id="SM00984"/>
    </source>
</evidence>
<dbReference type="PIRSF" id="PIRSF500136">
    <property type="entry name" value="UDP_ManNAc_DH"/>
    <property type="match status" value="1"/>
</dbReference>
<reference evidence="6 7" key="1">
    <citation type="journal article" date="2017" name="Nat. Commun.">
        <title>In situ click chemistry generation of cyclooxygenase-2 inhibitors.</title>
        <authorList>
            <person name="Bhardwaj A."/>
            <person name="Kaur J."/>
            <person name="Wuest M."/>
            <person name="Wuest F."/>
        </authorList>
    </citation>
    <scope>NUCLEOTIDE SEQUENCE [LARGE SCALE GENOMIC DNA]</scope>
    <source>
        <strain evidence="6">S2_018_000_R2_106</strain>
    </source>
</reference>
<dbReference type="SUPFAM" id="SSF48179">
    <property type="entry name" value="6-phosphogluconate dehydrogenase C-terminal domain-like"/>
    <property type="match status" value="1"/>
</dbReference>
<dbReference type="InterPro" id="IPR008927">
    <property type="entry name" value="6-PGluconate_DH-like_C_sf"/>
</dbReference>
<dbReference type="PIRSF" id="PIRSF000124">
    <property type="entry name" value="UDPglc_GDPman_dh"/>
    <property type="match status" value="1"/>
</dbReference>
<dbReference type="GO" id="GO:0051287">
    <property type="term" value="F:NAD binding"/>
    <property type="evidence" value="ECO:0007669"/>
    <property type="project" value="InterPro"/>
</dbReference>
<gene>
    <name evidence="6" type="ORF">DI628_01455</name>
</gene>
<dbReference type="InterPro" id="IPR014027">
    <property type="entry name" value="UDP-Glc/GDP-Man_DH_C"/>
</dbReference>
<dbReference type="GO" id="GO:0000271">
    <property type="term" value="P:polysaccharide biosynthetic process"/>
    <property type="evidence" value="ECO:0007669"/>
    <property type="project" value="InterPro"/>
</dbReference>
<evidence type="ECO:0000256" key="1">
    <source>
        <dbReference type="ARBA" id="ARBA00023002"/>
    </source>
</evidence>
<dbReference type="Pfam" id="PF00984">
    <property type="entry name" value="UDPG_MGDP_dh"/>
    <property type="match status" value="1"/>
</dbReference>
<dbReference type="InterPro" id="IPR017476">
    <property type="entry name" value="UDP-Glc/GDP-Man"/>
</dbReference>
<dbReference type="GO" id="GO:0016616">
    <property type="term" value="F:oxidoreductase activity, acting on the CH-OH group of donors, NAD or NADP as acceptor"/>
    <property type="evidence" value="ECO:0007669"/>
    <property type="project" value="InterPro"/>
</dbReference>
<evidence type="ECO:0000256" key="4">
    <source>
        <dbReference type="SAM" id="SignalP"/>
    </source>
</evidence>
<proteinExistence type="inferred from homology"/>
<dbReference type="InterPro" id="IPR036220">
    <property type="entry name" value="UDP-Glc/GDP-Man_DH_C_sf"/>
</dbReference>
<dbReference type="Proteomes" id="UP000320948">
    <property type="component" value="Unassembled WGS sequence"/>
</dbReference>
<dbReference type="Pfam" id="PF03721">
    <property type="entry name" value="UDPG_MGDP_dh_N"/>
    <property type="match status" value="1"/>
</dbReference>
<evidence type="ECO:0000256" key="3">
    <source>
        <dbReference type="PIRNR" id="PIRNR000124"/>
    </source>
</evidence>
<dbReference type="GO" id="GO:0016628">
    <property type="term" value="F:oxidoreductase activity, acting on the CH-CH group of donors, NAD or NADP as acceptor"/>
    <property type="evidence" value="ECO:0007669"/>
    <property type="project" value="InterPro"/>
</dbReference>
<feature type="chain" id="PRO_5026683961" evidence="4">
    <location>
        <begin position="19"/>
        <end position="403"/>
    </location>
</feature>
<dbReference type="PANTHER" id="PTHR43491">
    <property type="entry name" value="UDP-N-ACETYL-D-MANNOSAMINE DEHYDROGENASE"/>
    <property type="match status" value="1"/>
</dbReference>
<dbReference type="PANTHER" id="PTHR43491:SF1">
    <property type="entry name" value="UDP-N-ACETYL-D-MANNOSAMINE DEHYDROGENASE"/>
    <property type="match status" value="1"/>
</dbReference>
<protein>
    <submittedName>
        <fullName evidence="6">Nucleotide sugar dehydrogenase</fullName>
    </submittedName>
</protein>
<dbReference type="SUPFAM" id="SSF52413">
    <property type="entry name" value="UDP-glucose/GDP-mannose dehydrogenase C-terminal domain"/>
    <property type="match status" value="1"/>
</dbReference>
<dbReference type="SUPFAM" id="SSF51735">
    <property type="entry name" value="NAD(P)-binding Rossmann-fold domains"/>
    <property type="match status" value="1"/>
</dbReference>
<dbReference type="InterPro" id="IPR036291">
    <property type="entry name" value="NAD(P)-bd_dom_sf"/>
</dbReference>
<keyword evidence="2" id="KW-0520">NAD</keyword>
<comment type="caution">
    <text evidence="6">The sequence shown here is derived from an EMBL/GenBank/DDBJ whole genome shotgun (WGS) entry which is preliminary data.</text>
</comment>
<feature type="signal peptide" evidence="4">
    <location>
        <begin position="1"/>
        <end position="18"/>
    </location>
</feature>
<dbReference type="SMART" id="SM00984">
    <property type="entry name" value="UDPG_MGDP_dh_C"/>
    <property type="match status" value="1"/>
</dbReference>
<dbReference type="Pfam" id="PF03720">
    <property type="entry name" value="UDPG_MGDP_dh_C"/>
    <property type="match status" value="1"/>
</dbReference>
<dbReference type="AlphaFoldDB" id="A0A6N4RG09"/>
<dbReference type="EMBL" id="VAFM01000001">
    <property type="protein sequence ID" value="TKW62084.1"/>
    <property type="molecule type" value="Genomic_DNA"/>
</dbReference>
<keyword evidence="1" id="KW-0560">Oxidoreductase</keyword>